<gene>
    <name evidence="1" type="ORF">DSTB1V02_LOCUS10848</name>
</gene>
<accession>A0A7R9ABY1</accession>
<dbReference type="OrthoDB" id="421121at2759"/>
<reference evidence="1" key="1">
    <citation type="submission" date="2020-11" db="EMBL/GenBank/DDBJ databases">
        <authorList>
            <person name="Tran Van P."/>
        </authorList>
    </citation>
    <scope>NUCLEOTIDE SEQUENCE</scope>
</reference>
<dbReference type="GO" id="GO:0036064">
    <property type="term" value="C:ciliary basal body"/>
    <property type="evidence" value="ECO:0007669"/>
    <property type="project" value="TreeGrafter"/>
</dbReference>
<proteinExistence type="predicted"/>
<dbReference type="EMBL" id="LR902780">
    <property type="protein sequence ID" value="CAD7251081.1"/>
    <property type="molecule type" value="Genomic_DNA"/>
</dbReference>
<dbReference type="PANTHER" id="PTHR44177:SF1">
    <property type="entry name" value="TETRATRICOPEPTIDE REPEAT PROTEIN 8"/>
    <property type="match status" value="1"/>
</dbReference>
<protein>
    <submittedName>
        <fullName evidence="1">Uncharacterized protein</fullName>
    </submittedName>
</protein>
<dbReference type="AlphaFoldDB" id="A0A7R9ABY1"/>
<dbReference type="InterPro" id="IPR028796">
    <property type="entry name" value="BBS8"/>
</dbReference>
<evidence type="ECO:0000313" key="1">
    <source>
        <dbReference type="EMBL" id="CAD7251081.1"/>
    </source>
</evidence>
<dbReference type="GO" id="GO:1905515">
    <property type="term" value="P:non-motile cilium assembly"/>
    <property type="evidence" value="ECO:0007669"/>
    <property type="project" value="InterPro"/>
</dbReference>
<dbReference type="CDD" id="cd21341">
    <property type="entry name" value="TTC8_N"/>
    <property type="match status" value="1"/>
</dbReference>
<evidence type="ECO:0000313" key="2">
    <source>
        <dbReference type="Proteomes" id="UP000677054"/>
    </source>
</evidence>
<sequence length="164" mass="18616">MGLFCVKKEESKMDPLFLGLSCYRRRKHKEAAAICTEILEKNPYDQSAWLLKCQSLVAQVYVDEIEVEEEGIAEALMDDNAIAQVPRPGTSLKSAHLADSSMKSIRSILILSFSNSTNCEFFWGILEACVYKVKIRDTELLKQCIRNICKTIDKNQELLCSVQM</sequence>
<dbReference type="EMBL" id="CAJPEV010003263">
    <property type="protein sequence ID" value="CAG0899354.1"/>
    <property type="molecule type" value="Genomic_DNA"/>
</dbReference>
<dbReference type="GO" id="GO:0097730">
    <property type="term" value="C:non-motile cilium"/>
    <property type="evidence" value="ECO:0007669"/>
    <property type="project" value="TreeGrafter"/>
</dbReference>
<keyword evidence="2" id="KW-1185">Reference proteome</keyword>
<dbReference type="Proteomes" id="UP000677054">
    <property type="component" value="Unassembled WGS sequence"/>
</dbReference>
<dbReference type="GO" id="GO:0034464">
    <property type="term" value="C:BBSome"/>
    <property type="evidence" value="ECO:0007669"/>
    <property type="project" value="InterPro"/>
</dbReference>
<name>A0A7R9ABY1_9CRUS</name>
<dbReference type="PANTHER" id="PTHR44177">
    <property type="entry name" value="TETRATRICOPEPTIDE REPEAT PROTEIN 8"/>
    <property type="match status" value="1"/>
</dbReference>
<organism evidence="1">
    <name type="scientific">Darwinula stevensoni</name>
    <dbReference type="NCBI Taxonomy" id="69355"/>
    <lineage>
        <taxon>Eukaryota</taxon>
        <taxon>Metazoa</taxon>
        <taxon>Ecdysozoa</taxon>
        <taxon>Arthropoda</taxon>
        <taxon>Crustacea</taxon>
        <taxon>Oligostraca</taxon>
        <taxon>Ostracoda</taxon>
        <taxon>Podocopa</taxon>
        <taxon>Podocopida</taxon>
        <taxon>Darwinulocopina</taxon>
        <taxon>Darwinuloidea</taxon>
        <taxon>Darwinulidae</taxon>
        <taxon>Darwinula</taxon>
    </lineage>
</organism>